<evidence type="ECO:0000313" key="2">
    <source>
        <dbReference type="Proteomes" id="UP000257139"/>
    </source>
</evidence>
<gene>
    <name evidence="1" type="ORF">CBM2594_B40003</name>
</gene>
<name>A0A7Z7JCU2_9BURK</name>
<dbReference type="Proteomes" id="UP000257139">
    <property type="component" value="Chromosome CBM2594_b"/>
</dbReference>
<evidence type="ECO:0000313" key="1">
    <source>
        <dbReference type="EMBL" id="SPC22668.1"/>
    </source>
</evidence>
<reference evidence="1 2" key="1">
    <citation type="submission" date="2018-01" db="EMBL/GenBank/DDBJ databases">
        <authorList>
            <person name="Clerissi C."/>
        </authorList>
    </citation>
    <scope>NUCLEOTIDE SEQUENCE [LARGE SCALE GENOMIC DNA]</scope>
    <source>
        <strain evidence="1">Cupriavidus taiwanensis STM 6021</strain>
    </source>
</reference>
<organism evidence="1 2">
    <name type="scientific">Cupriavidus taiwanensis</name>
    <dbReference type="NCBI Taxonomy" id="164546"/>
    <lineage>
        <taxon>Bacteria</taxon>
        <taxon>Pseudomonadati</taxon>
        <taxon>Pseudomonadota</taxon>
        <taxon>Betaproteobacteria</taxon>
        <taxon>Burkholderiales</taxon>
        <taxon>Burkholderiaceae</taxon>
        <taxon>Cupriavidus</taxon>
    </lineage>
</organism>
<protein>
    <submittedName>
        <fullName evidence="1">Uncharacterized protein</fullName>
    </submittedName>
</protein>
<accession>A0A7Z7JCU2</accession>
<dbReference type="EMBL" id="LT978514">
    <property type="protein sequence ID" value="SPC22668.1"/>
    <property type="molecule type" value="Genomic_DNA"/>
</dbReference>
<dbReference type="AlphaFoldDB" id="A0A7Z7JCU2"/>
<sequence length="63" mass="6772">MRARTEKAAGGGARGRSGLIFHRALGILHENQIAVAAACRHASHATLTKPHRTHGAAPIWRQQ</sequence>
<proteinExistence type="predicted"/>